<name>A0A183P9T9_9TREM</name>
<evidence type="ECO:0000313" key="1">
    <source>
        <dbReference type="EMBL" id="VDP57151.1"/>
    </source>
</evidence>
<evidence type="ECO:0000313" key="2">
    <source>
        <dbReference type="Proteomes" id="UP000269396"/>
    </source>
</evidence>
<organism evidence="1 2">
    <name type="scientific">Schistosoma mattheei</name>
    <dbReference type="NCBI Taxonomy" id="31246"/>
    <lineage>
        <taxon>Eukaryota</taxon>
        <taxon>Metazoa</taxon>
        <taxon>Spiralia</taxon>
        <taxon>Lophotrochozoa</taxon>
        <taxon>Platyhelminthes</taxon>
        <taxon>Trematoda</taxon>
        <taxon>Digenea</taxon>
        <taxon>Strigeidida</taxon>
        <taxon>Schistosomatoidea</taxon>
        <taxon>Schistosomatidae</taxon>
        <taxon>Schistosoma</taxon>
    </lineage>
</organism>
<protein>
    <submittedName>
        <fullName evidence="1">Uncharacterized protein</fullName>
    </submittedName>
</protein>
<dbReference type="AlphaFoldDB" id="A0A183P9T9"/>
<gene>
    <name evidence="1" type="ORF">SMTD_LOCUS11125</name>
</gene>
<feature type="non-terminal residue" evidence="1">
    <location>
        <position position="595"/>
    </location>
</feature>
<sequence>MKVDDVEQDWLFYLAQPNKLLSDIEGLTISHQLELLKQSLSQAEISERKTSLTNCENNSVDNFIGENETTNPDDIFVESSRLFKKSKVLDIMSLQIAANLKFNLNLFRVISEMPIKLLARLYRVLVSHTSSMLPHPFRNLTPIVSGLTEIPEVAFFADNRVEVGVVLTRIQESVNQLNEINSLLDDLNIARPLPSVFSALNSMFPTVFEPKIKSAQDDQNHNGLSDFVLNNSIPLSKSYLSASLNFVLGRYAFQQQQFTQSQKLFQIAYDEMQDQKFEYLDEAGVTPKLLQAYLSACKSYTSSDCIANEFSLFQSDNQFLETFCRLLEVNTSDSHHKDSINIFWIQPLDTSSTPSVNMESKVCSGLLTTIEDHLYQVLLNVDQFFIDDSSNPYIPISLGVRNKLESLCLKQLHNCISLIDDTSDTARNMPSTKQSNDKMSIFNAVRQLFTKVHICNTVDRLMFESIELPLSLSTELLMNIPERNFESSTKKEHRSSSSLSSSSSFSPPFIDVIIGREFLFDCLTSIMEKLSTKNPKLSSSSQFIVICQYVRYLVQEGICLLGNLVHKPLPKSNYELNSIQKNYQDLLKTLVSHKL</sequence>
<reference evidence="1 2" key="1">
    <citation type="submission" date="2018-11" db="EMBL/GenBank/DDBJ databases">
        <authorList>
            <consortium name="Pathogen Informatics"/>
        </authorList>
    </citation>
    <scope>NUCLEOTIDE SEQUENCE [LARGE SCALE GENOMIC DNA]</scope>
    <source>
        <strain>Denwood</strain>
        <strain evidence="2">Zambia</strain>
    </source>
</reference>
<proteinExistence type="predicted"/>
<dbReference type="Proteomes" id="UP000269396">
    <property type="component" value="Unassembled WGS sequence"/>
</dbReference>
<dbReference type="EMBL" id="UZAL01031184">
    <property type="protein sequence ID" value="VDP57151.1"/>
    <property type="molecule type" value="Genomic_DNA"/>
</dbReference>
<keyword evidence="2" id="KW-1185">Reference proteome</keyword>
<dbReference type="STRING" id="31246.A0A183P9T9"/>
<accession>A0A183P9T9</accession>